<reference evidence="4 5" key="2">
    <citation type="journal article" date="2016" name="Genome Announc.">
        <title>Permanent Draft Genome Sequences for Two Variants of Frankia sp. Strain CpI1, the First Frankia Strain Isolated from Root Nodules of Comptonia peregrina.</title>
        <authorList>
            <person name="Oshone R."/>
            <person name="Hurst S.G.IV."/>
            <person name="Abebe-Akele F."/>
            <person name="Simpson S."/>
            <person name="Morris K."/>
            <person name="Thomas W.K."/>
            <person name="Tisa L.S."/>
        </authorList>
    </citation>
    <scope>NUCLEOTIDE SEQUENCE [LARGE SCALE GENOMIC DNA]</scope>
    <source>
        <strain evidence="5">CpI1-S</strain>
    </source>
</reference>
<keyword evidence="1" id="KW-1277">Toxin-antitoxin system</keyword>
<dbReference type="AlphaFoldDB" id="A0A0D8BCD8"/>
<dbReference type="GO" id="GO:0004540">
    <property type="term" value="F:RNA nuclease activity"/>
    <property type="evidence" value="ECO:0007669"/>
    <property type="project" value="InterPro"/>
</dbReference>
<dbReference type="EMBL" id="JYFN01000032">
    <property type="protein sequence ID" value="KJE21720.1"/>
    <property type="molecule type" value="Genomic_DNA"/>
</dbReference>
<name>A0A0D8BCD8_9ACTN</name>
<evidence type="ECO:0000256" key="1">
    <source>
        <dbReference type="ARBA" id="ARBA00022649"/>
    </source>
</evidence>
<evidence type="ECO:0000256" key="3">
    <source>
        <dbReference type="ARBA" id="ARBA00022801"/>
    </source>
</evidence>
<dbReference type="InterPro" id="IPR008201">
    <property type="entry name" value="HepT-like"/>
</dbReference>
<dbReference type="Pfam" id="PF01934">
    <property type="entry name" value="HepT-like"/>
    <property type="match status" value="1"/>
</dbReference>
<comment type="caution">
    <text evidence="4">The sequence shown here is derived from an EMBL/GenBank/DDBJ whole genome shotgun (WGS) entry which is preliminary data.</text>
</comment>
<evidence type="ECO:0000313" key="5">
    <source>
        <dbReference type="Proteomes" id="UP000032545"/>
    </source>
</evidence>
<reference evidence="5" key="1">
    <citation type="submission" date="2015-02" db="EMBL/GenBank/DDBJ databases">
        <title>Draft Genome of Frankia sp. CpI1-S.</title>
        <authorList>
            <person name="Oshone R.T."/>
            <person name="Ngom M."/>
            <person name="Ghodhbane-Gtari F."/>
            <person name="Gtari M."/>
            <person name="Morris K."/>
            <person name="Thomas K."/>
            <person name="Sen A."/>
            <person name="Tisa L.S."/>
        </authorList>
    </citation>
    <scope>NUCLEOTIDE SEQUENCE [LARGE SCALE GENOMIC DNA]</scope>
    <source>
        <strain evidence="5">CpI1-S</strain>
    </source>
</reference>
<dbReference type="GO" id="GO:0110001">
    <property type="term" value="C:toxin-antitoxin complex"/>
    <property type="evidence" value="ECO:0007669"/>
    <property type="project" value="InterPro"/>
</dbReference>
<keyword evidence="2" id="KW-0540">Nuclease</keyword>
<dbReference type="PATRIC" id="fig|1502723.3.peg.3610"/>
<gene>
    <name evidence="4" type="ORF">FF36_03924</name>
</gene>
<organism evidence="4 5">
    <name type="scientific">Frankia torreyi</name>
    <dbReference type="NCBI Taxonomy" id="1856"/>
    <lineage>
        <taxon>Bacteria</taxon>
        <taxon>Bacillati</taxon>
        <taxon>Actinomycetota</taxon>
        <taxon>Actinomycetes</taxon>
        <taxon>Frankiales</taxon>
        <taxon>Frankiaceae</taxon>
        <taxon>Frankia</taxon>
    </lineage>
</organism>
<sequence>MRRDVLLLGEMIEAADQAQRLTEGITIGDLEADRQRRDALLWNFTVLGEAASQLSDEGWSAAAWTSVMTGARSRPRMPESQ</sequence>
<proteinExistence type="predicted"/>
<protein>
    <submittedName>
        <fullName evidence="4">Uncharacterized protein</fullName>
    </submittedName>
</protein>
<accession>A0A0D8BCD8</accession>
<dbReference type="Proteomes" id="UP000032545">
    <property type="component" value="Unassembled WGS sequence"/>
</dbReference>
<evidence type="ECO:0000313" key="4">
    <source>
        <dbReference type="EMBL" id="KJE21720.1"/>
    </source>
</evidence>
<keyword evidence="5" id="KW-1185">Reference proteome</keyword>
<dbReference type="GO" id="GO:0016787">
    <property type="term" value="F:hydrolase activity"/>
    <property type="evidence" value="ECO:0007669"/>
    <property type="project" value="UniProtKB-KW"/>
</dbReference>
<dbReference type="RefSeq" id="WP_044886494.1">
    <property type="nucleotide sequence ID" value="NZ_JYFN01000032.1"/>
</dbReference>
<evidence type="ECO:0000256" key="2">
    <source>
        <dbReference type="ARBA" id="ARBA00022722"/>
    </source>
</evidence>
<keyword evidence="3" id="KW-0378">Hydrolase</keyword>